<sequence>MIRLLALIGVLLAIPARAEIIDSAERGFTVVQTASVAASPDRAWQALTSEVGRWWHPEHTWFGRADALSINARAGGCFCEISGDAQVEHARVIFVQPGKLLRMSGALGPMQGMGLSGLIDWQFAAKDGETLITLRSRFGGYAPEGLGALAKPVDYVLGLQLKRLAAHIEGRELPR</sequence>
<keyword evidence="2" id="KW-1185">Reference proteome</keyword>
<accession>A0A840BKM9</accession>
<protein>
    <submittedName>
        <fullName evidence="1">Uncharacterized protein YndB with AHSA1/START domain</fullName>
    </submittedName>
</protein>
<dbReference type="AlphaFoldDB" id="A0A840BKM9"/>
<dbReference type="Proteomes" id="UP000561045">
    <property type="component" value="Unassembled WGS sequence"/>
</dbReference>
<organism evidence="1 2">
    <name type="scientific">Niveibacterium umoris</name>
    <dbReference type="NCBI Taxonomy" id="1193620"/>
    <lineage>
        <taxon>Bacteria</taxon>
        <taxon>Pseudomonadati</taxon>
        <taxon>Pseudomonadota</taxon>
        <taxon>Betaproteobacteria</taxon>
        <taxon>Rhodocyclales</taxon>
        <taxon>Rhodocyclaceae</taxon>
        <taxon>Niveibacterium</taxon>
    </lineage>
</organism>
<name>A0A840BKM9_9RHOO</name>
<dbReference type="InterPro" id="IPR023393">
    <property type="entry name" value="START-like_dom_sf"/>
</dbReference>
<dbReference type="Pfam" id="PF10604">
    <property type="entry name" value="Polyketide_cyc2"/>
    <property type="match status" value="1"/>
</dbReference>
<comment type="caution">
    <text evidence="1">The sequence shown here is derived from an EMBL/GenBank/DDBJ whole genome shotgun (WGS) entry which is preliminary data.</text>
</comment>
<dbReference type="RefSeq" id="WP_183636012.1">
    <property type="nucleotide sequence ID" value="NZ_BAABLE010000005.1"/>
</dbReference>
<evidence type="ECO:0000313" key="1">
    <source>
        <dbReference type="EMBL" id="MBB4014121.1"/>
    </source>
</evidence>
<dbReference type="CDD" id="cd07814">
    <property type="entry name" value="SRPBCC_CalC_Aha1-like"/>
    <property type="match status" value="1"/>
</dbReference>
<evidence type="ECO:0000313" key="2">
    <source>
        <dbReference type="Proteomes" id="UP000561045"/>
    </source>
</evidence>
<dbReference type="SUPFAM" id="SSF55961">
    <property type="entry name" value="Bet v1-like"/>
    <property type="match status" value="1"/>
</dbReference>
<gene>
    <name evidence="1" type="ORF">GGR36_003467</name>
</gene>
<dbReference type="EMBL" id="JACIET010000002">
    <property type="protein sequence ID" value="MBB4014121.1"/>
    <property type="molecule type" value="Genomic_DNA"/>
</dbReference>
<dbReference type="Gene3D" id="3.30.530.20">
    <property type="match status" value="1"/>
</dbReference>
<proteinExistence type="predicted"/>
<reference evidence="1 2" key="1">
    <citation type="submission" date="2020-08" db="EMBL/GenBank/DDBJ databases">
        <title>Genomic Encyclopedia of Type Strains, Phase IV (KMG-IV): sequencing the most valuable type-strain genomes for metagenomic binning, comparative biology and taxonomic classification.</title>
        <authorList>
            <person name="Goeker M."/>
        </authorList>
    </citation>
    <scope>NUCLEOTIDE SEQUENCE [LARGE SCALE GENOMIC DNA]</scope>
    <source>
        <strain evidence="1 2">DSM 106739</strain>
    </source>
</reference>
<dbReference type="InterPro" id="IPR019587">
    <property type="entry name" value="Polyketide_cyclase/dehydratase"/>
</dbReference>